<evidence type="ECO:0000313" key="4">
    <source>
        <dbReference type="Proteomes" id="UP001359485"/>
    </source>
</evidence>
<dbReference type="Proteomes" id="UP001372834">
    <property type="component" value="Unassembled WGS sequence"/>
</dbReference>
<accession>A0AAN8XMJ7</accession>
<evidence type="ECO:0000313" key="3">
    <source>
        <dbReference type="EMBL" id="KAK6643330.1"/>
    </source>
</evidence>
<protein>
    <submittedName>
        <fullName evidence="3">Uncharacterized protein</fullName>
    </submittedName>
</protein>
<evidence type="ECO:0000313" key="5">
    <source>
        <dbReference type="Proteomes" id="UP001372834"/>
    </source>
</evidence>
<gene>
    <name evidence="3" type="ORF">RUM43_004835</name>
    <name evidence="2" type="ORF">RUM44_010721</name>
</gene>
<sequence>MFAAASGARLAHRHNKTAQKQIGLDQKPIVDGNQVRTKGLPSRHQQLKYSDVHGFRYNTVGQQRRLAYSSKSYTSNYNPGYKLSTSYNDINGRISKLGQFDFETHSCCIDSFYSCG</sequence>
<dbReference type="AlphaFoldDB" id="A0AAN8XMJ7"/>
<feature type="region of interest" description="Disordered" evidence="1">
    <location>
        <begin position="1"/>
        <end position="21"/>
    </location>
</feature>
<comment type="caution">
    <text evidence="3">The sequence shown here is derived from an EMBL/GenBank/DDBJ whole genome shotgun (WGS) entry which is preliminary data.</text>
</comment>
<dbReference type="Proteomes" id="UP001359485">
    <property type="component" value="Unassembled WGS sequence"/>
</dbReference>
<evidence type="ECO:0000313" key="2">
    <source>
        <dbReference type="EMBL" id="KAK6623865.1"/>
    </source>
</evidence>
<dbReference type="EMBL" id="JAWJWE010000002">
    <property type="protein sequence ID" value="KAK6643330.1"/>
    <property type="molecule type" value="Genomic_DNA"/>
</dbReference>
<name>A0AAN8XMJ7_POLSC</name>
<reference evidence="3 5" key="1">
    <citation type="submission" date="2023-10" db="EMBL/GenBank/DDBJ databases">
        <title>Genomes of two closely related lineages of the louse Polyplax serrata with different host specificities.</title>
        <authorList>
            <person name="Martinu J."/>
            <person name="Tarabai H."/>
            <person name="Stefka J."/>
            <person name="Hypsa V."/>
        </authorList>
    </citation>
    <scope>NUCLEOTIDE SEQUENCE [LARGE SCALE GENOMIC DNA]</scope>
    <source>
        <strain evidence="2">98ZLc_SE</strain>
        <strain evidence="3">HR10_N</strain>
    </source>
</reference>
<keyword evidence="4" id="KW-1185">Reference proteome</keyword>
<organism evidence="3 5">
    <name type="scientific">Polyplax serrata</name>
    <name type="common">Common mouse louse</name>
    <dbReference type="NCBI Taxonomy" id="468196"/>
    <lineage>
        <taxon>Eukaryota</taxon>
        <taxon>Metazoa</taxon>
        <taxon>Ecdysozoa</taxon>
        <taxon>Arthropoda</taxon>
        <taxon>Hexapoda</taxon>
        <taxon>Insecta</taxon>
        <taxon>Pterygota</taxon>
        <taxon>Neoptera</taxon>
        <taxon>Paraneoptera</taxon>
        <taxon>Psocodea</taxon>
        <taxon>Troctomorpha</taxon>
        <taxon>Phthiraptera</taxon>
        <taxon>Anoplura</taxon>
        <taxon>Polyplacidae</taxon>
        <taxon>Polyplax</taxon>
    </lineage>
</organism>
<evidence type="ECO:0000256" key="1">
    <source>
        <dbReference type="SAM" id="MobiDB-lite"/>
    </source>
</evidence>
<dbReference type="EMBL" id="JAWJWF010000046">
    <property type="protein sequence ID" value="KAK6623865.1"/>
    <property type="molecule type" value="Genomic_DNA"/>
</dbReference>
<proteinExistence type="predicted"/>